<name>A0ABS4DUH6_9HYPH</name>
<dbReference type="Pfam" id="PF00126">
    <property type="entry name" value="HTH_1"/>
    <property type="match status" value="1"/>
</dbReference>
<dbReference type="InterPro" id="IPR036388">
    <property type="entry name" value="WH-like_DNA-bd_sf"/>
</dbReference>
<dbReference type="PRINTS" id="PR00039">
    <property type="entry name" value="HTHLYSR"/>
</dbReference>
<comment type="similarity">
    <text evidence="1">Belongs to the LysR transcriptional regulatory family.</text>
</comment>
<reference evidence="3 4" key="1">
    <citation type="submission" date="2021-03" db="EMBL/GenBank/DDBJ databases">
        <title>Genomic Encyclopedia of Type Strains, Phase IV (KMG-IV): sequencing the most valuable type-strain genomes for metagenomic binning, comparative biology and taxonomic classification.</title>
        <authorList>
            <person name="Goeker M."/>
        </authorList>
    </citation>
    <scope>NUCLEOTIDE SEQUENCE [LARGE SCALE GENOMIC DNA]</scope>
    <source>
        <strain evidence="3 4">DSM 21600</strain>
    </source>
</reference>
<evidence type="ECO:0000313" key="4">
    <source>
        <dbReference type="Proteomes" id="UP000759443"/>
    </source>
</evidence>
<protein>
    <submittedName>
        <fullName evidence="3">DNA-binding transcriptional LysR family regulator</fullName>
    </submittedName>
</protein>
<dbReference type="PANTHER" id="PTHR30537">
    <property type="entry name" value="HTH-TYPE TRANSCRIPTIONAL REGULATOR"/>
    <property type="match status" value="1"/>
</dbReference>
<keyword evidence="3" id="KW-0238">DNA-binding</keyword>
<dbReference type="SUPFAM" id="SSF46785">
    <property type="entry name" value="Winged helix' DNA-binding domain"/>
    <property type="match status" value="1"/>
</dbReference>
<evidence type="ECO:0000313" key="3">
    <source>
        <dbReference type="EMBL" id="MBP1849346.1"/>
    </source>
</evidence>
<evidence type="ECO:0000259" key="2">
    <source>
        <dbReference type="PROSITE" id="PS50931"/>
    </source>
</evidence>
<feature type="domain" description="HTH lysR-type" evidence="2">
    <location>
        <begin position="1"/>
        <end position="59"/>
    </location>
</feature>
<accession>A0ABS4DUH6</accession>
<sequence>MDKLDAMRMFVRVVENGSFSQTARDVNVSQPTISKQLAALELRLGTQLLARSSRALAVTSAGQEYYETAVRILADIDAAEEKIRDGQSSPSGLVRVTLSPAFGTTLSAFRSGSGNAELSSCEILKNRIIHIGDVEPQETPLAARAFDLEH</sequence>
<dbReference type="EMBL" id="JAGGJU010000002">
    <property type="protein sequence ID" value="MBP1849346.1"/>
    <property type="molecule type" value="Genomic_DNA"/>
</dbReference>
<organism evidence="3 4">
    <name type="scientific">Rhizobium halophytocola</name>
    <dbReference type="NCBI Taxonomy" id="735519"/>
    <lineage>
        <taxon>Bacteria</taxon>
        <taxon>Pseudomonadati</taxon>
        <taxon>Pseudomonadota</taxon>
        <taxon>Alphaproteobacteria</taxon>
        <taxon>Hyphomicrobiales</taxon>
        <taxon>Rhizobiaceae</taxon>
        <taxon>Rhizobium/Agrobacterium group</taxon>
        <taxon>Rhizobium</taxon>
    </lineage>
</organism>
<dbReference type="Proteomes" id="UP000759443">
    <property type="component" value="Unassembled WGS sequence"/>
</dbReference>
<keyword evidence="4" id="KW-1185">Reference proteome</keyword>
<comment type="caution">
    <text evidence="3">The sequence shown here is derived from an EMBL/GenBank/DDBJ whole genome shotgun (WGS) entry which is preliminary data.</text>
</comment>
<dbReference type="GO" id="GO:0003677">
    <property type="term" value="F:DNA binding"/>
    <property type="evidence" value="ECO:0007669"/>
    <property type="project" value="UniProtKB-KW"/>
</dbReference>
<dbReference type="PROSITE" id="PS50931">
    <property type="entry name" value="HTH_LYSR"/>
    <property type="match status" value="1"/>
</dbReference>
<gene>
    <name evidence="3" type="ORF">J2Z17_000767</name>
</gene>
<dbReference type="RefSeq" id="WP_209942396.1">
    <property type="nucleotide sequence ID" value="NZ_JAGGJU010000002.1"/>
</dbReference>
<dbReference type="InterPro" id="IPR000847">
    <property type="entry name" value="LysR_HTH_N"/>
</dbReference>
<dbReference type="Gene3D" id="1.10.10.10">
    <property type="entry name" value="Winged helix-like DNA-binding domain superfamily/Winged helix DNA-binding domain"/>
    <property type="match status" value="1"/>
</dbReference>
<dbReference type="PANTHER" id="PTHR30537:SF5">
    <property type="entry name" value="HTH-TYPE TRANSCRIPTIONAL ACTIVATOR TTDR-RELATED"/>
    <property type="match status" value="1"/>
</dbReference>
<evidence type="ECO:0000256" key="1">
    <source>
        <dbReference type="ARBA" id="ARBA00009437"/>
    </source>
</evidence>
<dbReference type="InterPro" id="IPR058163">
    <property type="entry name" value="LysR-type_TF_proteobact-type"/>
</dbReference>
<proteinExistence type="inferred from homology"/>
<dbReference type="InterPro" id="IPR036390">
    <property type="entry name" value="WH_DNA-bd_sf"/>
</dbReference>